<dbReference type="Proteomes" id="UP000195602">
    <property type="component" value="Unassembled WGS sequence"/>
</dbReference>
<comment type="caution">
    <text evidence="11">The sequence shown here is derived from an EMBL/GenBank/DDBJ whole genome shotgun (WGS) entry which is preliminary data.</text>
</comment>
<dbReference type="PANTHER" id="PTHR28263:SF1">
    <property type="entry name" value="GOLGI TO ER TRAFFIC PROTEIN 2"/>
    <property type="match status" value="1"/>
</dbReference>
<comment type="function">
    <text evidence="8">Required for the post-translational delivery of tail-anchored (TA) proteins to the endoplasmic reticulum. Together with GET1, acts as a membrane receptor for soluble GET3, which recognizes and selectively binds the transmembrane domain of TA proteins in the cytosol. The GET complex cooperates with the HDEL receptor ERD2 to mediate the ATP-dependent retrieval of resident ER proteins that contain a C-terminal H-D-E-L retention signal from the Golgi to the ER.</text>
</comment>
<comment type="subunit">
    <text evidence="8">Component of the Golgi to ER traffic (GET) complex, which is composed of GET1, GET2 and GET3. Within the complex, GET1 and GET2 form a heterotetramer which is stabilized by phosphatidylinositol binding and which binds to the GET3 homodimer.</text>
</comment>
<reference evidence="11 12" key="1">
    <citation type="submission" date="2017-04" db="EMBL/GenBank/DDBJ databases">
        <title>Draft genome of the yeast Clavispora lusitaniae type strain CBS 6936.</title>
        <authorList>
            <person name="Durrens P."/>
            <person name="Klopp C."/>
            <person name="Biteau N."/>
            <person name="Fitton-Ouhabi V."/>
            <person name="Dementhon K."/>
            <person name="Accoceberry I."/>
            <person name="Sherman D.J."/>
            <person name="Noel T."/>
        </authorList>
    </citation>
    <scope>NUCLEOTIDE SEQUENCE [LARGE SCALE GENOMIC DNA]</scope>
    <source>
        <strain evidence="11 12">CBS 6936</strain>
    </source>
</reference>
<dbReference type="KEGG" id="clus:A9F13_05g01925"/>
<accession>A0AA91Q1R6</accession>
<dbReference type="GO" id="GO:0006890">
    <property type="term" value="P:retrograde vesicle-mediated transport, Golgi to endoplasmic reticulum"/>
    <property type="evidence" value="ECO:0007669"/>
    <property type="project" value="TreeGrafter"/>
</dbReference>
<dbReference type="GO" id="GO:0045048">
    <property type="term" value="P:protein insertion into ER membrane"/>
    <property type="evidence" value="ECO:0007669"/>
    <property type="project" value="UniProtKB-UniRule"/>
</dbReference>
<evidence type="ECO:0000256" key="7">
    <source>
        <dbReference type="ARBA" id="ARBA00023136"/>
    </source>
</evidence>
<dbReference type="InterPro" id="IPR028143">
    <property type="entry name" value="Get2/sif1"/>
</dbReference>
<evidence type="ECO:0000256" key="9">
    <source>
        <dbReference type="SAM" id="MobiDB-lite"/>
    </source>
</evidence>
<name>A0AA91Q1R6_CLALS</name>
<feature type="topological domain" description="Lumenal" evidence="8">
    <location>
        <begin position="290"/>
        <end position="292"/>
    </location>
</feature>
<dbReference type="Pfam" id="PF08690">
    <property type="entry name" value="GET2"/>
    <property type="match status" value="1"/>
</dbReference>
<keyword evidence="4 8" id="KW-0931">ER-Golgi transport</keyword>
<dbReference type="PANTHER" id="PTHR28263">
    <property type="entry name" value="GOLGI TO ER TRAFFIC PROTEIN 2"/>
    <property type="match status" value="1"/>
</dbReference>
<keyword evidence="3 8" id="KW-0256">Endoplasmic reticulum</keyword>
<feature type="compositionally biased region" description="Polar residues" evidence="9">
    <location>
        <begin position="29"/>
        <end position="47"/>
    </location>
</feature>
<proteinExistence type="inferred from homology"/>
<dbReference type="EMBL" id="LYUB02000005">
    <property type="protein sequence ID" value="OVF09390.1"/>
    <property type="molecule type" value="Genomic_DNA"/>
</dbReference>
<evidence type="ECO:0000256" key="8">
    <source>
        <dbReference type="HAMAP-Rule" id="MF_03114"/>
    </source>
</evidence>
<feature type="transmembrane region" description="Helical" evidence="10">
    <location>
        <begin position="264"/>
        <end position="286"/>
    </location>
</feature>
<keyword evidence="1 8" id="KW-0813">Transport</keyword>
<organism evidence="11 12">
    <name type="scientific">Clavispora lusitaniae</name>
    <name type="common">Candida lusitaniae</name>
    <dbReference type="NCBI Taxonomy" id="36911"/>
    <lineage>
        <taxon>Eukaryota</taxon>
        <taxon>Fungi</taxon>
        <taxon>Dikarya</taxon>
        <taxon>Ascomycota</taxon>
        <taxon>Saccharomycotina</taxon>
        <taxon>Pichiomycetes</taxon>
        <taxon>Metschnikowiaceae</taxon>
        <taxon>Clavispora</taxon>
    </lineage>
</organism>
<evidence type="ECO:0000256" key="10">
    <source>
        <dbReference type="SAM" id="Phobius"/>
    </source>
</evidence>
<dbReference type="GO" id="GO:0000139">
    <property type="term" value="C:Golgi membrane"/>
    <property type="evidence" value="ECO:0007669"/>
    <property type="project" value="UniProtKB-SubCell"/>
</dbReference>
<feature type="topological domain" description="Cytoplasmic" evidence="8">
    <location>
        <begin position="1"/>
        <end position="158"/>
    </location>
</feature>
<evidence type="ECO:0000256" key="6">
    <source>
        <dbReference type="ARBA" id="ARBA00023034"/>
    </source>
</evidence>
<keyword evidence="6 8" id="KW-0333">Golgi apparatus</keyword>
<dbReference type="AlphaFoldDB" id="A0AA91Q1R6"/>
<feature type="region of interest" description="Disordered" evidence="9">
    <location>
        <begin position="1"/>
        <end position="80"/>
    </location>
</feature>
<keyword evidence="2 8" id="KW-0812">Transmembrane</keyword>
<evidence type="ECO:0000313" key="11">
    <source>
        <dbReference type="EMBL" id="OVF09390.1"/>
    </source>
</evidence>
<dbReference type="GO" id="GO:0043529">
    <property type="term" value="C:GET complex"/>
    <property type="evidence" value="ECO:0007669"/>
    <property type="project" value="UniProtKB-UniRule"/>
</dbReference>
<dbReference type="InterPro" id="IPR014802">
    <property type="entry name" value="GET2"/>
</dbReference>
<evidence type="ECO:0000256" key="1">
    <source>
        <dbReference type="ARBA" id="ARBA00022448"/>
    </source>
</evidence>
<keyword evidence="5 8" id="KW-1133">Transmembrane helix</keyword>
<keyword evidence="7 8" id="KW-0472">Membrane</keyword>
<protein>
    <recommendedName>
        <fullName evidence="8">Golgi to ER traffic protein 2</fullName>
    </recommendedName>
</protein>
<feature type="compositionally biased region" description="Polar residues" evidence="9">
    <location>
        <begin position="55"/>
        <end position="71"/>
    </location>
</feature>
<evidence type="ECO:0000256" key="5">
    <source>
        <dbReference type="ARBA" id="ARBA00022989"/>
    </source>
</evidence>
<evidence type="ECO:0000256" key="4">
    <source>
        <dbReference type="ARBA" id="ARBA00022892"/>
    </source>
</evidence>
<dbReference type="GO" id="GO:0005789">
    <property type="term" value="C:endoplasmic reticulum membrane"/>
    <property type="evidence" value="ECO:0007669"/>
    <property type="project" value="UniProtKB-SubCell"/>
</dbReference>
<dbReference type="HAMAP" id="MF_03114">
    <property type="entry name" value="Get2"/>
    <property type="match status" value="1"/>
</dbReference>
<feature type="transmembrane region" description="Helical" evidence="10">
    <location>
        <begin position="206"/>
        <end position="226"/>
    </location>
</feature>
<evidence type="ECO:0000256" key="3">
    <source>
        <dbReference type="ARBA" id="ARBA00022824"/>
    </source>
</evidence>
<comment type="caution">
    <text evidence="8">Lacks conserved residue(s) required for the propagation of feature annotation.</text>
</comment>
<comment type="subcellular location">
    <subcellularLocation>
        <location evidence="8">Endoplasmic reticulum membrane</location>
        <topology evidence="8">Multi-pass membrane protein</topology>
    </subcellularLocation>
    <subcellularLocation>
        <location evidence="8">Golgi apparatus membrane</location>
        <topology evidence="8">Multi-pass membrane protein</topology>
    </subcellularLocation>
</comment>
<evidence type="ECO:0000313" key="12">
    <source>
        <dbReference type="Proteomes" id="UP000195602"/>
    </source>
</evidence>
<sequence>MSELSAEEKRKLLRERRQAKMAQGKATDRLNNILSQGSSVKSSNVTSVLDKPEKATTTVMDLPSRETQSPTPLHDDPEVPDITSLLKEKENEAPDMEAMLQQILGGSGAHTGTGNDGGANFLQEMMKAMAEDPSGGSTAEESSYQSQLSQYHAYEQKQWKARFLIVRWIIHTLNFVYHYIASGYKLSASPYAFVRAQAVDSHVRTFFTAFLTVEVAVISAYFLVMSQPKFKEFSRENLVSRILSMASAVVPAVGRYQPLVTRALVYWNGASIFVGDLMLMVFYFGITSVLGN</sequence>
<gene>
    <name evidence="8" type="primary">GET2</name>
    <name evidence="11" type="ORF">A9F13_05g01925</name>
</gene>
<feature type="transmembrane region" description="Helical" evidence="10">
    <location>
        <begin position="164"/>
        <end position="186"/>
    </location>
</feature>
<feature type="compositionally biased region" description="Basic and acidic residues" evidence="9">
    <location>
        <begin position="1"/>
        <end position="18"/>
    </location>
</feature>
<comment type="similarity">
    <text evidence="8">Belongs to the GET2 family.</text>
</comment>
<evidence type="ECO:0000256" key="2">
    <source>
        <dbReference type="ARBA" id="ARBA00022692"/>
    </source>
</evidence>